<dbReference type="EMBL" id="CP007130">
    <property type="protein sequence ID" value="AHG93656.1"/>
    <property type="molecule type" value="Genomic_DNA"/>
</dbReference>
<feature type="domain" description="TonB-dependent receptor-like beta-barrel" evidence="13">
    <location>
        <begin position="424"/>
        <end position="769"/>
    </location>
</feature>
<keyword evidence="8" id="KW-0675">Receptor</keyword>
<geneLocation type="plasmid" evidence="15 16">
    <name>2</name>
</geneLocation>
<evidence type="ECO:0000313" key="15">
    <source>
        <dbReference type="EMBL" id="AHG93656.1"/>
    </source>
</evidence>
<evidence type="ECO:0000256" key="8">
    <source>
        <dbReference type="ARBA" id="ARBA00023170"/>
    </source>
</evidence>
<evidence type="ECO:0000256" key="10">
    <source>
        <dbReference type="PROSITE-ProRule" id="PRU01360"/>
    </source>
</evidence>
<dbReference type="AlphaFoldDB" id="W0RSI3"/>
<dbReference type="InterPro" id="IPR036942">
    <property type="entry name" value="Beta-barrel_TonB_sf"/>
</dbReference>
<dbReference type="Proteomes" id="UP000019151">
    <property type="component" value="Plasmid 2"/>
</dbReference>
<dbReference type="PANTHER" id="PTHR30069:SF29">
    <property type="entry name" value="HEMOGLOBIN AND HEMOGLOBIN-HAPTOGLOBIN-BINDING PROTEIN 1-RELATED"/>
    <property type="match status" value="1"/>
</dbReference>
<dbReference type="InterPro" id="IPR023996">
    <property type="entry name" value="TonB-dep_OMP_SusC/RagA"/>
</dbReference>
<evidence type="ECO:0000256" key="9">
    <source>
        <dbReference type="ARBA" id="ARBA00023237"/>
    </source>
</evidence>
<dbReference type="PROSITE" id="PS52016">
    <property type="entry name" value="TONB_DEPENDENT_REC_3"/>
    <property type="match status" value="1"/>
</dbReference>
<dbReference type="SUPFAM" id="SSF56935">
    <property type="entry name" value="Porins"/>
    <property type="match status" value="1"/>
</dbReference>
<dbReference type="InterPro" id="IPR039426">
    <property type="entry name" value="TonB-dep_rcpt-like"/>
</dbReference>
<keyword evidence="9 10" id="KW-0998">Cell outer membrane</keyword>
<keyword evidence="5 12" id="KW-0732">Signal</keyword>
<keyword evidence="4 10" id="KW-0812">Transmembrane</keyword>
<keyword evidence="2 10" id="KW-0813">Transport</keyword>
<keyword evidence="7 10" id="KW-0472">Membrane</keyword>
<comment type="similarity">
    <text evidence="10 11">Belongs to the TonB-dependent receptor family.</text>
</comment>
<dbReference type="PANTHER" id="PTHR30069">
    <property type="entry name" value="TONB-DEPENDENT OUTER MEMBRANE RECEPTOR"/>
    <property type="match status" value="1"/>
</dbReference>
<dbReference type="InterPro" id="IPR012910">
    <property type="entry name" value="Plug_dom"/>
</dbReference>
<evidence type="ECO:0000256" key="12">
    <source>
        <dbReference type="SAM" id="SignalP"/>
    </source>
</evidence>
<feature type="domain" description="TonB-dependent receptor plug" evidence="14">
    <location>
        <begin position="139"/>
        <end position="262"/>
    </location>
</feature>
<dbReference type="eggNOG" id="COG4771">
    <property type="taxonomic scope" value="Bacteria"/>
</dbReference>
<evidence type="ECO:0000256" key="3">
    <source>
        <dbReference type="ARBA" id="ARBA00022452"/>
    </source>
</evidence>
<dbReference type="Pfam" id="PF07715">
    <property type="entry name" value="Plug"/>
    <property type="match status" value="1"/>
</dbReference>
<dbReference type="Gene3D" id="2.60.40.1120">
    <property type="entry name" value="Carboxypeptidase-like, regulatory domain"/>
    <property type="match status" value="1"/>
</dbReference>
<gene>
    <name evidence="15" type="ORF">J421_6121</name>
</gene>
<organism evidence="15 16">
    <name type="scientific">Gemmatirosa kalamazoonensis</name>
    <dbReference type="NCBI Taxonomy" id="861299"/>
    <lineage>
        <taxon>Bacteria</taxon>
        <taxon>Pseudomonadati</taxon>
        <taxon>Gemmatimonadota</taxon>
        <taxon>Gemmatimonadia</taxon>
        <taxon>Gemmatimonadales</taxon>
        <taxon>Gemmatimonadaceae</taxon>
        <taxon>Gemmatirosa</taxon>
    </lineage>
</organism>
<dbReference type="RefSeq" id="WP_025414950.1">
    <property type="nucleotide sequence ID" value="NZ_CP007130.1"/>
</dbReference>
<evidence type="ECO:0000313" key="16">
    <source>
        <dbReference type="Proteomes" id="UP000019151"/>
    </source>
</evidence>
<dbReference type="Gene3D" id="2.170.130.10">
    <property type="entry name" value="TonB-dependent receptor, plug domain"/>
    <property type="match status" value="1"/>
</dbReference>
<sequence length="1019" mass="109724">MLDRSLIRWRVVPLAALLWAGTASAQGGAGPARPATITGLVTDSASGTPLANAEVYVVNIGGAASDTRGARTGANGRYTLTGVAGGPQTVRVRLLGYGASERQVVAREGATVTLDFALTARSVQLDQIVVTGTGGATQKRAVGNVIETVKADEVRAVASPRNVEQLVGSRTPGVIVLPATGQVGTGAQLRIRQATSLSLSNDPLIYIDGVRMDASAARGQAQRGGAGASRLNDVNPEDIESIEILKGPAASTLYGTEASNGVIQIITKRGRSGKASWDFTTRQGLNWLENPEGRAGMLYGRNTATGQIDSVNLYQHETALNGPIFHNGRNEGYNLGASGGTEAARYFLSGSYDNDVGIVSWNWDRKFTGRANIDALVGQKMNLQGNVSYIRDRIRLAQVGGIDADPFSQLVWGTPLTLNRVQRGFNQTPPEEWPTVQNRYSTDRTTMSLTATHNPWSWFSQRLVTGLDVGNEDNYLLYPRQPLGNLDPLGNNGLGSKNDQRANRTILTLDYSANAKYNWRNAFDFTTTVGLQHYRNEVSTITATGSNFSAPPLTTISSGATTSATETFTPNATVGVFGQQSIGWKNRRFLVLALRGDDNSSFGKDFKAAYYPKVSGSWVISEEPFFKVPGVDNLRLRFAYGAAGAQPNTFDASRLYNPITGYRNQPGLQPGSFGNPELRPEKSSELESGFETTLLGNRLDLSYTYYTRHVKDEIVQAPLPPSAGFPGNQVLNLGRVNGWGHELGANVRLLQGSRFAWEVGTQLSKNGNRIIDMGGVQSLTVGGGGQAQNRVGFSLADMFLYKVVSATLDPSVPAGFRDAMCDGGTGRSGLEMGGAPVPCSQAPRVLWGHTQPTWQVGVTNTVTLWRNLRLYARVDGNGGHIQSNTEIRALHNQGSTLPVIKRDDPIFLVYRSIENDAVGTYEAGFMRLREVSASYTVPNKFAHRVGASAANLSLAGRNLMMLWTAQDGWSTSRDGLVHVPLGNQHVWDPEIRAVGDLSNGFQTILPPTASFVATVRLTY</sequence>
<evidence type="ECO:0000259" key="13">
    <source>
        <dbReference type="Pfam" id="PF00593"/>
    </source>
</evidence>
<dbReference type="Pfam" id="PF00593">
    <property type="entry name" value="TonB_dep_Rec_b-barrel"/>
    <property type="match status" value="1"/>
</dbReference>
<dbReference type="InterPro" id="IPR008969">
    <property type="entry name" value="CarboxyPept-like_regulatory"/>
</dbReference>
<evidence type="ECO:0000256" key="11">
    <source>
        <dbReference type="RuleBase" id="RU003357"/>
    </source>
</evidence>
<evidence type="ECO:0000256" key="7">
    <source>
        <dbReference type="ARBA" id="ARBA00023136"/>
    </source>
</evidence>
<dbReference type="GO" id="GO:0044718">
    <property type="term" value="P:siderophore transmembrane transport"/>
    <property type="evidence" value="ECO:0007669"/>
    <property type="project" value="TreeGrafter"/>
</dbReference>
<reference evidence="15 16" key="1">
    <citation type="journal article" date="2014" name="Genome Announc.">
        <title>Genome Sequence and Methylome of Soil Bacterium Gemmatirosa kalamazoonensis KBS708T, a Member of the Rarely Cultivated Gemmatimonadetes Phylum.</title>
        <authorList>
            <person name="Debruyn J.M."/>
            <person name="Radosevich M."/>
            <person name="Wommack K.E."/>
            <person name="Polson S.W."/>
            <person name="Hauser L.J."/>
            <person name="Fawaz M.N."/>
            <person name="Korlach J."/>
            <person name="Tsai Y.C."/>
        </authorList>
    </citation>
    <scope>NUCLEOTIDE SEQUENCE [LARGE SCALE GENOMIC DNA]</scope>
    <source>
        <strain evidence="15 16">KBS708</strain>
        <plasmid evidence="16">Plasmid 2</plasmid>
    </source>
</reference>
<keyword evidence="15" id="KW-0614">Plasmid</keyword>
<evidence type="ECO:0000256" key="2">
    <source>
        <dbReference type="ARBA" id="ARBA00022448"/>
    </source>
</evidence>
<dbReference type="HOGENOM" id="CLU_004317_2_1_0"/>
<dbReference type="InterPro" id="IPR000531">
    <property type="entry name" value="Beta-barrel_TonB"/>
</dbReference>
<dbReference type="Gene3D" id="2.40.170.20">
    <property type="entry name" value="TonB-dependent receptor, beta-barrel domain"/>
    <property type="match status" value="1"/>
</dbReference>
<evidence type="ECO:0000256" key="4">
    <source>
        <dbReference type="ARBA" id="ARBA00022692"/>
    </source>
</evidence>
<evidence type="ECO:0000256" key="5">
    <source>
        <dbReference type="ARBA" id="ARBA00022729"/>
    </source>
</evidence>
<evidence type="ECO:0000259" key="14">
    <source>
        <dbReference type="Pfam" id="PF07715"/>
    </source>
</evidence>
<name>W0RSI3_9BACT</name>
<keyword evidence="16" id="KW-1185">Reference proteome</keyword>
<evidence type="ECO:0000256" key="1">
    <source>
        <dbReference type="ARBA" id="ARBA00004571"/>
    </source>
</evidence>
<dbReference type="OrthoDB" id="9763670at2"/>
<keyword evidence="6 11" id="KW-0798">TonB box</keyword>
<dbReference type="KEGG" id="gba:J421_6121"/>
<evidence type="ECO:0000256" key="6">
    <source>
        <dbReference type="ARBA" id="ARBA00023077"/>
    </source>
</evidence>
<dbReference type="GO" id="GO:0009279">
    <property type="term" value="C:cell outer membrane"/>
    <property type="evidence" value="ECO:0007669"/>
    <property type="project" value="UniProtKB-SubCell"/>
</dbReference>
<dbReference type="Pfam" id="PF13620">
    <property type="entry name" value="CarboxypepD_reg"/>
    <property type="match status" value="1"/>
</dbReference>
<dbReference type="InterPro" id="IPR037066">
    <property type="entry name" value="Plug_dom_sf"/>
</dbReference>
<keyword evidence="3 10" id="KW-1134">Transmembrane beta strand</keyword>
<accession>W0RSI3</accession>
<feature type="chain" id="PRO_5004794776" evidence="12">
    <location>
        <begin position="26"/>
        <end position="1019"/>
    </location>
</feature>
<dbReference type="GO" id="GO:0015344">
    <property type="term" value="F:siderophore uptake transmembrane transporter activity"/>
    <property type="evidence" value="ECO:0007669"/>
    <property type="project" value="TreeGrafter"/>
</dbReference>
<protein>
    <submittedName>
        <fullName evidence="15">TonB-dependent outer membrane protein, SusC/RagA</fullName>
    </submittedName>
</protein>
<proteinExistence type="inferred from homology"/>
<comment type="subcellular location">
    <subcellularLocation>
        <location evidence="1 10">Cell outer membrane</location>
        <topology evidence="1 10">Multi-pass membrane protein</topology>
    </subcellularLocation>
</comment>
<dbReference type="NCBIfam" id="TIGR04056">
    <property type="entry name" value="OMP_RagA_SusC"/>
    <property type="match status" value="1"/>
</dbReference>
<dbReference type="InParanoid" id="W0RSI3"/>
<dbReference type="SUPFAM" id="SSF49464">
    <property type="entry name" value="Carboxypeptidase regulatory domain-like"/>
    <property type="match status" value="1"/>
</dbReference>
<feature type="signal peptide" evidence="12">
    <location>
        <begin position="1"/>
        <end position="25"/>
    </location>
</feature>